<evidence type="ECO:0000256" key="2">
    <source>
        <dbReference type="ARBA" id="ARBA00022692"/>
    </source>
</evidence>
<dbReference type="SUPFAM" id="SSF81321">
    <property type="entry name" value="Family A G protein-coupled receptor-like"/>
    <property type="match status" value="1"/>
</dbReference>
<evidence type="ECO:0000313" key="8">
    <source>
        <dbReference type="EMBL" id="CAF4036977.1"/>
    </source>
</evidence>
<keyword evidence="3 5" id="KW-1133">Transmembrane helix</keyword>
<comment type="caution">
    <text evidence="7">The sequence shown here is derived from an EMBL/GenBank/DDBJ whole genome shotgun (WGS) entry which is preliminary data.</text>
</comment>
<feature type="transmembrane region" description="Helical" evidence="5">
    <location>
        <begin position="233"/>
        <end position="255"/>
    </location>
</feature>
<comment type="subcellular location">
    <subcellularLocation>
        <location evidence="1">Membrane</location>
    </subcellularLocation>
</comment>
<gene>
    <name evidence="8" type="ORF">OKA104_LOCUS31923</name>
    <name evidence="7" type="ORF">VCS650_LOCUS35108</name>
</gene>
<sequence>MNSSDNYYYINIFNDALVNAYKYIVPIIYILTNIENLLCMLIFSKKTWRKNVCVFYFQIYLFSNTCYINSTVLGTIFTYGYNINLQNSNIILCKLFYYVAYVFAILSPTILILASIDRLLISSQNIDTRLYSSKRLAYFSISLSTCFWIIFNFHILIKVGIYELYPSVYLCYYDRSKSYRDFVSYYLAIVNICFCLIMIILCIFSFKNIRHIKIVRHRQRNQIRSMTKKDFQLLRCLFAHGIAYVFFRIGINMYFGYEAITRDVIRTPLHQAIDIFLNNFLSLLFNISYSISFFIYIIISKAFRHELKRMIYKIFGRDLIPIRDVELNVVVVSCTVISPN</sequence>
<evidence type="ECO:0000313" key="7">
    <source>
        <dbReference type="EMBL" id="CAF1375595.1"/>
    </source>
</evidence>
<feature type="transmembrane region" description="Helical" evidence="5">
    <location>
        <begin position="95"/>
        <end position="116"/>
    </location>
</feature>
<evidence type="ECO:0000256" key="4">
    <source>
        <dbReference type="ARBA" id="ARBA00023136"/>
    </source>
</evidence>
<dbReference type="GO" id="GO:0016020">
    <property type="term" value="C:membrane"/>
    <property type="evidence" value="ECO:0007669"/>
    <property type="project" value="UniProtKB-SubCell"/>
</dbReference>
<keyword evidence="4 5" id="KW-0472">Membrane</keyword>
<dbReference type="Proteomes" id="UP000663881">
    <property type="component" value="Unassembled WGS sequence"/>
</dbReference>
<keyword evidence="2 5" id="KW-0812">Transmembrane</keyword>
<feature type="domain" description="G-protein coupled receptors family 1 profile" evidence="6">
    <location>
        <begin position="35"/>
        <end position="296"/>
    </location>
</feature>
<feature type="transmembrane region" description="Helical" evidence="5">
    <location>
        <begin position="182"/>
        <end position="206"/>
    </location>
</feature>
<dbReference type="AlphaFoldDB" id="A0A815J4M4"/>
<feature type="transmembrane region" description="Helical" evidence="5">
    <location>
        <begin position="275"/>
        <end position="299"/>
    </location>
</feature>
<dbReference type="PANTHER" id="PTHR46641">
    <property type="entry name" value="FMRFAMIDE RECEPTOR-RELATED"/>
    <property type="match status" value="1"/>
</dbReference>
<dbReference type="PROSITE" id="PS50262">
    <property type="entry name" value="G_PROTEIN_RECEP_F1_2"/>
    <property type="match status" value="1"/>
</dbReference>
<dbReference type="OrthoDB" id="10018669at2759"/>
<dbReference type="InterPro" id="IPR052954">
    <property type="entry name" value="GPCR-Ligand_Int"/>
</dbReference>
<evidence type="ECO:0000256" key="5">
    <source>
        <dbReference type="SAM" id="Phobius"/>
    </source>
</evidence>
<accession>A0A815J4M4</accession>
<proteinExistence type="predicted"/>
<evidence type="ECO:0000256" key="1">
    <source>
        <dbReference type="ARBA" id="ARBA00004370"/>
    </source>
</evidence>
<evidence type="ECO:0000256" key="3">
    <source>
        <dbReference type="ARBA" id="ARBA00022989"/>
    </source>
</evidence>
<protein>
    <recommendedName>
        <fullName evidence="6">G-protein coupled receptors family 1 profile domain-containing protein</fullName>
    </recommendedName>
</protein>
<feature type="transmembrane region" description="Helical" evidence="5">
    <location>
        <begin position="55"/>
        <end position="83"/>
    </location>
</feature>
<dbReference type="EMBL" id="CAJOAY010003725">
    <property type="protein sequence ID" value="CAF4036977.1"/>
    <property type="molecule type" value="Genomic_DNA"/>
</dbReference>
<evidence type="ECO:0000259" key="6">
    <source>
        <dbReference type="PROSITE" id="PS50262"/>
    </source>
</evidence>
<dbReference type="Proteomes" id="UP000663891">
    <property type="component" value="Unassembled WGS sequence"/>
</dbReference>
<evidence type="ECO:0000313" key="9">
    <source>
        <dbReference type="Proteomes" id="UP000663891"/>
    </source>
</evidence>
<feature type="transmembrane region" description="Helical" evidence="5">
    <location>
        <begin position="20"/>
        <end position="43"/>
    </location>
</feature>
<name>A0A815J4M4_9BILA</name>
<organism evidence="7 9">
    <name type="scientific">Adineta steineri</name>
    <dbReference type="NCBI Taxonomy" id="433720"/>
    <lineage>
        <taxon>Eukaryota</taxon>
        <taxon>Metazoa</taxon>
        <taxon>Spiralia</taxon>
        <taxon>Gnathifera</taxon>
        <taxon>Rotifera</taxon>
        <taxon>Eurotatoria</taxon>
        <taxon>Bdelloidea</taxon>
        <taxon>Adinetida</taxon>
        <taxon>Adinetidae</taxon>
        <taxon>Adineta</taxon>
    </lineage>
</organism>
<dbReference type="Gene3D" id="1.20.1070.10">
    <property type="entry name" value="Rhodopsin 7-helix transmembrane proteins"/>
    <property type="match status" value="1"/>
</dbReference>
<dbReference type="CDD" id="cd00637">
    <property type="entry name" value="7tm_classA_rhodopsin-like"/>
    <property type="match status" value="1"/>
</dbReference>
<dbReference type="EMBL" id="CAJNON010000775">
    <property type="protein sequence ID" value="CAF1375595.1"/>
    <property type="molecule type" value="Genomic_DNA"/>
</dbReference>
<dbReference type="PANTHER" id="PTHR46641:SF18">
    <property type="entry name" value="G-PROTEIN COUPLED RECEPTORS FAMILY 1 PROFILE DOMAIN-CONTAINING PROTEIN"/>
    <property type="match status" value="1"/>
</dbReference>
<feature type="transmembrane region" description="Helical" evidence="5">
    <location>
        <begin position="136"/>
        <end position="162"/>
    </location>
</feature>
<dbReference type="InterPro" id="IPR017452">
    <property type="entry name" value="GPCR_Rhodpsn_7TM"/>
</dbReference>
<reference evidence="7" key="1">
    <citation type="submission" date="2021-02" db="EMBL/GenBank/DDBJ databases">
        <authorList>
            <person name="Nowell W R."/>
        </authorList>
    </citation>
    <scope>NUCLEOTIDE SEQUENCE</scope>
</reference>